<sequence length="81" mass="8947">MLTAYIRAAMRRAAYDLLPDNEGFYGEIPAMQGVYANADTLEACRDELQSVLEGWIMLGLAMGHPFPEIDGQTLIVQRDAA</sequence>
<protein>
    <submittedName>
        <fullName evidence="1">Uncharacterized protein</fullName>
    </submittedName>
</protein>
<dbReference type="InterPro" id="IPR035069">
    <property type="entry name" value="TTHA1013/TTHA0281-like"/>
</dbReference>
<dbReference type="EMBL" id="SMAO01000001">
    <property type="protein sequence ID" value="TCT24088.1"/>
    <property type="molecule type" value="Genomic_DNA"/>
</dbReference>
<evidence type="ECO:0000313" key="1">
    <source>
        <dbReference type="EMBL" id="TCT24088.1"/>
    </source>
</evidence>
<organism evidence="1 2">
    <name type="scientific">Thiobaca trueperi</name>
    <dbReference type="NCBI Taxonomy" id="127458"/>
    <lineage>
        <taxon>Bacteria</taxon>
        <taxon>Pseudomonadati</taxon>
        <taxon>Pseudomonadota</taxon>
        <taxon>Gammaproteobacteria</taxon>
        <taxon>Chromatiales</taxon>
        <taxon>Chromatiaceae</taxon>
        <taxon>Thiobaca</taxon>
    </lineage>
</organism>
<gene>
    <name evidence="1" type="ORF">EDC35_101408</name>
</gene>
<proteinExistence type="predicted"/>
<dbReference type="RefSeq" id="WP_132975211.1">
    <property type="nucleotide sequence ID" value="NZ_SMAO01000001.1"/>
</dbReference>
<dbReference type="InterPro" id="IPR049389">
    <property type="entry name" value="TTHA0281-like"/>
</dbReference>
<dbReference type="Pfam" id="PF21748">
    <property type="entry name" value="UPF0150"/>
    <property type="match status" value="1"/>
</dbReference>
<name>A0A4R3N4I4_9GAMM</name>
<dbReference type="Gene3D" id="3.30.160.250">
    <property type="match status" value="1"/>
</dbReference>
<dbReference type="AlphaFoldDB" id="A0A4R3N4I4"/>
<dbReference type="Proteomes" id="UP000295717">
    <property type="component" value="Unassembled WGS sequence"/>
</dbReference>
<comment type="caution">
    <text evidence="1">The sequence shown here is derived from an EMBL/GenBank/DDBJ whole genome shotgun (WGS) entry which is preliminary data.</text>
</comment>
<accession>A0A4R3N4I4</accession>
<keyword evidence="2" id="KW-1185">Reference proteome</keyword>
<evidence type="ECO:0000313" key="2">
    <source>
        <dbReference type="Proteomes" id="UP000295717"/>
    </source>
</evidence>
<reference evidence="1 2" key="1">
    <citation type="submission" date="2019-03" db="EMBL/GenBank/DDBJ databases">
        <title>Genomic Encyclopedia of Type Strains, Phase IV (KMG-IV): sequencing the most valuable type-strain genomes for metagenomic binning, comparative biology and taxonomic classification.</title>
        <authorList>
            <person name="Goeker M."/>
        </authorList>
    </citation>
    <scope>NUCLEOTIDE SEQUENCE [LARGE SCALE GENOMIC DNA]</scope>
    <source>
        <strain evidence="1 2">DSM 13587</strain>
    </source>
</reference>
<dbReference type="OrthoDB" id="7068289at2"/>
<dbReference type="SUPFAM" id="SSF143100">
    <property type="entry name" value="TTHA1013/TTHA0281-like"/>
    <property type="match status" value="1"/>
</dbReference>